<dbReference type="PANTHER" id="PTHR42982:SF8">
    <property type="entry name" value="SEC-INDEPENDENT PROTEIN TRANSLOCASE PROTEIN TATA"/>
    <property type="match status" value="1"/>
</dbReference>
<dbReference type="GO" id="GO:0033281">
    <property type="term" value="C:TAT protein transport complex"/>
    <property type="evidence" value="ECO:0007669"/>
    <property type="project" value="UniProtKB-UniRule"/>
</dbReference>
<keyword evidence="6 9" id="KW-1133">Transmembrane helix</keyword>
<feature type="region of interest" description="Disordered" evidence="10">
    <location>
        <begin position="43"/>
        <end position="91"/>
    </location>
</feature>
<dbReference type="GO" id="GO:0043953">
    <property type="term" value="P:protein transport by the Tat complex"/>
    <property type="evidence" value="ECO:0007669"/>
    <property type="project" value="UniProtKB-UniRule"/>
</dbReference>
<keyword evidence="7 9" id="KW-0811">Translocation</keyword>
<evidence type="ECO:0000256" key="7">
    <source>
        <dbReference type="ARBA" id="ARBA00023010"/>
    </source>
</evidence>
<keyword evidence="5 9" id="KW-0653">Protein transport</keyword>
<evidence type="ECO:0000256" key="9">
    <source>
        <dbReference type="HAMAP-Rule" id="MF_00236"/>
    </source>
</evidence>
<evidence type="ECO:0000256" key="1">
    <source>
        <dbReference type="ARBA" id="ARBA00004162"/>
    </source>
</evidence>
<evidence type="ECO:0000256" key="8">
    <source>
        <dbReference type="ARBA" id="ARBA00023136"/>
    </source>
</evidence>
<reference evidence="11 12" key="1">
    <citation type="journal article" date="2014" name="Appl. Environ. Microbiol.">
        <title>Insights into the Microbial Degradation of Rubber and Gutta-Percha by Analysis of the Complete Genome of Nocardia nova SH22a.</title>
        <authorList>
            <person name="Luo Q."/>
            <person name="Hiessl S."/>
            <person name="Poehlein A."/>
            <person name="Daniel R."/>
            <person name="Steinbuchel A."/>
        </authorList>
    </citation>
    <scope>NUCLEOTIDE SEQUENCE [LARGE SCALE GENOMIC DNA]</scope>
    <source>
        <strain evidence="11">SH22a</strain>
    </source>
</reference>
<dbReference type="KEGG" id="nno:NONO_c34140"/>
<evidence type="ECO:0000256" key="6">
    <source>
        <dbReference type="ARBA" id="ARBA00022989"/>
    </source>
</evidence>
<evidence type="ECO:0000313" key="12">
    <source>
        <dbReference type="Proteomes" id="UP000019150"/>
    </source>
</evidence>
<feature type="compositionally biased region" description="Low complexity" evidence="10">
    <location>
        <begin position="56"/>
        <end position="70"/>
    </location>
</feature>
<keyword evidence="2 9" id="KW-0813">Transport</keyword>
<evidence type="ECO:0000256" key="3">
    <source>
        <dbReference type="ARBA" id="ARBA00022475"/>
    </source>
</evidence>
<keyword evidence="3 9" id="KW-1003">Cell membrane</keyword>
<name>W5TLT3_9NOCA</name>
<comment type="similarity">
    <text evidence="9">Belongs to the TatA/E family.</text>
</comment>
<dbReference type="InterPro" id="IPR006312">
    <property type="entry name" value="TatA/E"/>
</dbReference>
<keyword evidence="4 9" id="KW-0812">Transmembrane</keyword>
<dbReference type="HAMAP" id="MF_00236">
    <property type="entry name" value="TatA_E"/>
    <property type="match status" value="1"/>
</dbReference>
<dbReference type="AlphaFoldDB" id="W5TLT3"/>
<dbReference type="Proteomes" id="UP000019150">
    <property type="component" value="Chromosome"/>
</dbReference>
<keyword evidence="8 9" id="KW-0472">Membrane</keyword>
<comment type="subcellular location">
    <subcellularLocation>
        <location evidence="1 9">Cell membrane</location>
        <topology evidence="1 9">Single-pass membrane protein</topology>
    </subcellularLocation>
</comment>
<dbReference type="NCBIfam" id="NF001854">
    <property type="entry name" value="PRK00575.1"/>
    <property type="match status" value="1"/>
</dbReference>
<dbReference type="eggNOG" id="COG1826">
    <property type="taxonomic scope" value="Bacteria"/>
</dbReference>
<dbReference type="PANTHER" id="PTHR42982">
    <property type="entry name" value="SEC-INDEPENDENT PROTEIN TRANSLOCASE PROTEIN TATA"/>
    <property type="match status" value="1"/>
</dbReference>
<evidence type="ECO:0000256" key="2">
    <source>
        <dbReference type="ARBA" id="ARBA00022448"/>
    </source>
</evidence>
<keyword evidence="12" id="KW-1185">Reference proteome</keyword>
<dbReference type="HOGENOM" id="CLU_086034_4_0_11"/>
<dbReference type="RefSeq" id="WP_025349643.1">
    <property type="nucleotide sequence ID" value="NZ_CP006850.1"/>
</dbReference>
<dbReference type="STRING" id="1415166.NONO_c34140"/>
<dbReference type="InterPro" id="IPR003369">
    <property type="entry name" value="TatA/B/E"/>
</dbReference>
<dbReference type="OrthoDB" id="5245163at2"/>
<sequence>MGSLSPTHWLIIALVILLLFGAKRLPDAARGLGRSLRIFKSEMSEMQSEGSGGSGSSAASGTAPQSAPATELPSAQPVNPAPQADKDRHTA</sequence>
<evidence type="ECO:0000256" key="4">
    <source>
        <dbReference type="ARBA" id="ARBA00022692"/>
    </source>
</evidence>
<evidence type="ECO:0000256" key="5">
    <source>
        <dbReference type="ARBA" id="ARBA00022927"/>
    </source>
</evidence>
<organism evidence="11 12">
    <name type="scientific">Nocardia nova SH22a</name>
    <dbReference type="NCBI Taxonomy" id="1415166"/>
    <lineage>
        <taxon>Bacteria</taxon>
        <taxon>Bacillati</taxon>
        <taxon>Actinomycetota</taxon>
        <taxon>Actinomycetes</taxon>
        <taxon>Mycobacteriales</taxon>
        <taxon>Nocardiaceae</taxon>
        <taxon>Nocardia</taxon>
    </lineage>
</organism>
<dbReference type="EMBL" id="CP006850">
    <property type="protein sequence ID" value="AHH18201.1"/>
    <property type="molecule type" value="Genomic_DNA"/>
</dbReference>
<accession>W5TLT3</accession>
<gene>
    <name evidence="11" type="primary">tatA1</name>
    <name evidence="9" type="synonym">tatA</name>
    <name evidence="11" type="ORF">NONO_c34140</name>
</gene>
<proteinExistence type="inferred from homology"/>
<comment type="subunit">
    <text evidence="9">The Tat system comprises two distinct complexes: a TatABC complex, containing multiple copies of TatA, TatB and TatC subunits, and a separate TatA complex, containing only TatA subunits. Substrates initially bind to the TatABC complex, which probably triggers association of the separate TatA complex to form the active translocon.</text>
</comment>
<evidence type="ECO:0000313" key="11">
    <source>
        <dbReference type="EMBL" id="AHH18201.1"/>
    </source>
</evidence>
<comment type="function">
    <text evidence="9">Part of the twin-arginine translocation (Tat) system that transports large folded proteins containing a characteristic twin-arginine motif in their signal peptide across membranes. TatA could form the protein-conducting channel of the Tat system.</text>
</comment>
<dbReference type="GO" id="GO:0008320">
    <property type="term" value="F:protein transmembrane transporter activity"/>
    <property type="evidence" value="ECO:0007669"/>
    <property type="project" value="UniProtKB-UniRule"/>
</dbReference>
<evidence type="ECO:0000256" key="10">
    <source>
        <dbReference type="SAM" id="MobiDB-lite"/>
    </source>
</evidence>
<dbReference type="NCBIfam" id="TIGR01411">
    <property type="entry name" value="tatAE"/>
    <property type="match status" value="1"/>
</dbReference>
<protein>
    <recommendedName>
        <fullName evidence="9">Sec-independent protein translocase protein TatA</fullName>
    </recommendedName>
</protein>
<dbReference type="PATRIC" id="fig|1415166.3.peg.3503"/>
<dbReference type="Pfam" id="PF02416">
    <property type="entry name" value="TatA_B_E"/>
    <property type="match status" value="1"/>
</dbReference>
<dbReference type="Gene3D" id="1.20.5.3310">
    <property type="match status" value="1"/>
</dbReference>